<feature type="domain" description="Mce/MlaD" evidence="2">
    <location>
        <begin position="38"/>
        <end position="136"/>
    </location>
</feature>
<comment type="caution">
    <text evidence="3">The sequence shown here is derived from an EMBL/GenBank/DDBJ whole genome shotgun (WGS) entry which is preliminary data.</text>
</comment>
<proteinExistence type="predicted"/>
<evidence type="ECO:0000259" key="2">
    <source>
        <dbReference type="Pfam" id="PF02470"/>
    </source>
</evidence>
<evidence type="ECO:0000313" key="3">
    <source>
        <dbReference type="EMBL" id="MBB5346804.1"/>
    </source>
</evidence>
<feature type="transmembrane region" description="Helical" evidence="1">
    <location>
        <begin position="9"/>
        <end position="29"/>
    </location>
</feature>
<keyword evidence="1" id="KW-0472">Membrane</keyword>
<dbReference type="Proteomes" id="UP000539642">
    <property type="component" value="Unassembled WGS sequence"/>
</dbReference>
<name>A0A840UTT9_9BACT</name>
<dbReference type="EMBL" id="JACHEO010000002">
    <property type="protein sequence ID" value="MBB5346804.1"/>
    <property type="molecule type" value="Genomic_DNA"/>
</dbReference>
<evidence type="ECO:0000313" key="4">
    <source>
        <dbReference type="Proteomes" id="UP000539642"/>
    </source>
</evidence>
<dbReference type="PANTHER" id="PTHR36698:SF3">
    <property type="entry name" value="ABC-TYPE TRANSPORT AUXILIARY LIPOPROTEIN COMPONENT DOMAIN-CONTAINING PROTEIN"/>
    <property type="match status" value="1"/>
</dbReference>
<accession>A0A840UTT9</accession>
<dbReference type="RefSeq" id="WP_183348020.1">
    <property type="nucleotide sequence ID" value="NZ_JACHEO010000002.1"/>
</dbReference>
<dbReference type="AlphaFoldDB" id="A0A840UTT9"/>
<keyword evidence="4" id="KW-1185">Reference proteome</keyword>
<gene>
    <name evidence="3" type="ORF">HNQ81_000514</name>
</gene>
<dbReference type="Pfam" id="PF02470">
    <property type="entry name" value="MlaD"/>
    <property type="match status" value="1"/>
</dbReference>
<keyword evidence="1" id="KW-0812">Transmembrane</keyword>
<organism evidence="3 4">
    <name type="scientific">Desulfoprunum benzoelyticum</name>
    <dbReference type="NCBI Taxonomy" id="1506996"/>
    <lineage>
        <taxon>Bacteria</taxon>
        <taxon>Pseudomonadati</taxon>
        <taxon>Thermodesulfobacteriota</taxon>
        <taxon>Desulfobulbia</taxon>
        <taxon>Desulfobulbales</taxon>
        <taxon>Desulfobulbaceae</taxon>
        <taxon>Desulfoprunum</taxon>
    </lineage>
</organism>
<dbReference type="PANTHER" id="PTHR36698">
    <property type="entry name" value="BLL5892 PROTEIN"/>
    <property type="match status" value="1"/>
</dbReference>
<evidence type="ECO:0000256" key="1">
    <source>
        <dbReference type="SAM" id="Phobius"/>
    </source>
</evidence>
<protein>
    <submittedName>
        <fullName evidence="3">Paraquat-inducible protein B</fullName>
    </submittedName>
</protein>
<dbReference type="InterPro" id="IPR003399">
    <property type="entry name" value="Mce/MlaD"/>
</dbReference>
<reference evidence="3 4" key="1">
    <citation type="submission" date="2020-08" db="EMBL/GenBank/DDBJ databases">
        <title>Genomic Encyclopedia of Type Strains, Phase IV (KMG-IV): sequencing the most valuable type-strain genomes for metagenomic binning, comparative biology and taxonomic classification.</title>
        <authorList>
            <person name="Goeker M."/>
        </authorList>
    </citation>
    <scope>NUCLEOTIDE SEQUENCE [LARGE SCALE GENOMIC DNA]</scope>
    <source>
        <strain evidence="3 4">DSM 28570</strain>
    </source>
</reference>
<sequence>MSRKANPTLIGTFVLGALILAIIAILLLAGDEWFQDRQQYIMYFDEAGQGLQMGAPVVFLGVRVGTVKHIQIGLEEEHQRFTVQVTIELDLQMINTRSGEPIAPQDRLTIGQLVERGLRARLKMQSLLTGQLYVDLGFYPGKPAHFVNKARDSNEIPTIPTTVEELASMLEDFPMSEFLADLASIGDSISKFLSSSAIGNIPTRLEATLTHLESLTARLDSRGGPLLAEAETAVADLRRATEAVRAAMTKVGRAADQVGALTAGDSPLARDFSQAGTELANAAKAVQQLADDESPTIQYLNASLQEISRAARSLRLLAENLEQQPEAVLRGKNPKEETP</sequence>
<keyword evidence="1" id="KW-1133">Transmembrane helix</keyword>